<keyword evidence="4" id="KW-1185">Reference proteome</keyword>
<organism evidence="3 4">
    <name type="scientific">Emticicia soli</name>
    <dbReference type="NCBI Taxonomy" id="2027878"/>
    <lineage>
        <taxon>Bacteria</taxon>
        <taxon>Pseudomonadati</taxon>
        <taxon>Bacteroidota</taxon>
        <taxon>Cytophagia</taxon>
        <taxon>Cytophagales</taxon>
        <taxon>Leadbetterellaceae</taxon>
        <taxon>Emticicia</taxon>
    </lineage>
</organism>
<dbReference type="PANTHER" id="PTHR12147:SF26">
    <property type="entry name" value="PEPTIDASE M28 DOMAIN-CONTAINING PROTEIN"/>
    <property type="match status" value="1"/>
</dbReference>
<reference evidence="4" key="1">
    <citation type="journal article" date="2019" name="Int. J. Syst. Evol. Microbiol.">
        <title>The Global Catalogue of Microorganisms (GCM) 10K type strain sequencing project: providing services to taxonomists for standard genome sequencing and annotation.</title>
        <authorList>
            <consortium name="The Broad Institute Genomics Platform"/>
            <consortium name="The Broad Institute Genome Sequencing Center for Infectious Disease"/>
            <person name="Wu L."/>
            <person name="Ma J."/>
        </authorList>
    </citation>
    <scope>NUCLEOTIDE SEQUENCE [LARGE SCALE GENOMIC DNA]</scope>
    <source>
        <strain evidence="4">KCTC 52344</strain>
    </source>
</reference>
<dbReference type="PANTHER" id="PTHR12147">
    <property type="entry name" value="METALLOPEPTIDASE M28 FAMILY MEMBER"/>
    <property type="match status" value="1"/>
</dbReference>
<evidence type="ECO:0000259" key="2">
    <source>
        <dbReference type="Pfam" id="PF04389"/>
    </source>
</evidence>
<accession>A0ABW5J3Y7</accession>
<comment type="caution">
    <text evidence="3">The sequence shown here is derived from an EMBL/GenBank/DDBJ whole genome shotgun (WGS) entry which is preliminary data.</text>
</comment>
<dbReference type="InterPro" id="IPR007484">
    <property type="entry name" value="Peptidase_M28"/>
</dbReference>
<dbReference type="RefSeq" id="WP_340236539.1">
    <property type="nucleotide sequence ID" value="NZ_JBBEWC010000006.1"/>
</dbReference>
<dbReference type="SUPFAM" id="SSF53187">
    <property type="entry name" value="Zn-dependent exopeptidases"/>
    <property type="match status" value="1"/>
</dbReference>
<dbReference type="Pfam" id="PF04389">
    <property type="entry name" value="Peptidase_M28"/>
    <property type="match status" value="1"/>
</dbReference>
<dbReference type="Gene3D" id="3.40.630.10">
    <property type="entry name" value="Zn peptidases"/>
    <property type="match status" value="1"/>
</dbReference>
<gene>
    <name evidence="3" type="ORF">ACFSR2_02010</name>
</gene>
<feature type="chain" id="PRO_5045183117" evidence="1">
    <location>
        <begin position="22"/>
        <end position="431"/>
    </location>
</feature>
<protein>
    <submittedName>
        <fullName evidence="3">M20/M25/M40 family metallo-hydrolase</fullName>
    </submittedName>
</protein>
<dbReference type="EMBL" id="JBHULC010000003">
    <property type="protein sequence ID" value="MFD2519640.1"/>
    <property type="molecule type" value="Genomic_DNA"/>
</dbReference>
<evidence type="ECO:0000313" key="4">
    <source>
        <dbReference type="Proteomes" id="UP001597510"/>
    </source>
</evidence>
<feature type="domain" description="Peptidase M28" evidence="2">
    <location>
        <begin position="208"/>
        <end position="409"/>
    </location>
</feature>
<proteinExistence type="predicted"/>
<dbReference type="InterPro" id="IPR045175">
    <property type="entry name" value="M28_fam"/>
</dbReference>
<name>A0ABW5J3Y7_9BACT</name>
<sequence>MRIIKLSLVLFLITYASQAQKENKYIKDAEVKRIISTLAADDMMGRSSMHPEQIEKATAFIDAEFKKAGLKPLQGLKGFRQEFPVTKIDGLETAEVIVNGQVIPKDKFIFMSDNDEINWKSGVPVVIVGASDTFNPNQFMSDSTNKIVVLDAAHEAKLSGLKRFLSRARILSTPSRFKGNILFVSGISSVENYSVKIKQRKESFKMTNLVGVLPGKSKPDEIVVFSGHYDHIGILKAVEGDSIANGADDDASGTTAVIALANYFKKLKNNERTLVFTAFTAEEIGGFGSKYFSQQLDADKVVAMFNIEMIGKASKWGTNSAFITGYERSDFGTILQKNLQGTAFNFHPDPYPQQNLFYRSDNATLARLGVPAHTISTDQIDSDKLYHSVNDEVESLDIKNIVATIRAIALSAKSIVAGTDTPTRIDKTTVK</sequence>
<dbReference type="Proteomes" id="UP001597510">
    <property type="component" value="Unassembled WGS sequence"/>
</dbReference>
<keyword evidence="1" id="KW-0732">Signal</keyword>
<evidence type="ECO:0000256" key="1">
    <source>
        <dbReference type="SAM" id="SignalP"/>
    </source>
</evidence>
<evidence type="ECO:0000313" key="3">
    <source>
        <dbReference type="EMBL" id="MFD2519640.1"/>
    </source>
</evidence>
<feature type="signal peptide" evidence="1">
    <location>
        <begin position="1"/>
        <end position="21"/>
    </location>
</feature>